<dbReference type="AlphaFoldDB" id="A0A1R4HHV9"/>
<name>A0A1R4HHV9_9GAMM</name>
<evidence type="ECO:0000313" key="3">
    <source>
        <dbReference type="Proteomes" id="UP000195667"/>
    </source>
</evidence>
<dbReference type="Gene3D" id="3.90.1570.10">
    <property type="entry name" value="tt1808, chain A"/>
    <property type="match status" value="1"/>
</dbReference>
<dbReference type="InterPro" id="IPR011335">
    <property type="entry name" value="Restrct_endonuc-II-like"/>
</dbReference>
<accession>A0A1R4HHV9</accession>
<dbReference type="InterPro" id="IPR012296">
    <property type="entry name" value="Nuclease_put_TT1808"/>
</dbReference>
<dbReference type="InterPro" id="IPR008538">
    <property type="entry name" value="Uma2"/>
</dbReference>
<gene>
    <name evidence="2" type="ORF">CRENPOLYSF1_80015</name>
</gene>
<keyword evidence="3" id="KW-1185">Reference proteome</keyword>
<dbReference type="OrthoDB" id="9799703at2"/>
<proteinExistence type="predicted"/>
<sequence length="207" mass="23881">MAKITELSQLDLNQTYSYADYLTWQFDDALELIKGKIMLMSPAPNVRHQDISVNLMRSLSVFFYHKKCRLYAAPFDVRLYDRKKSILANKDIHTVVQPDICVICKPDLLDQQGCNGAPDWIIEILSPGNSKREMKIKYALYQESGVSEYWLVDPVHKVIQQLVLDETGCYQLKRIATDEDIVTPHLFPDLLVNAAEVFDTWQDPLEN</sequence>
<dbReference type="PANTHER" id="PTHR34107:SF4">
    <property type="entry name" value="SLL1222 PROTEIN"/>
    <property type="match status" value="1"/>
</dbReference>
<dbReference type="CDD" id="cd06260">
    <property type="entry name" value="DUF820-like"/>
    <property type="match status" value="1"/>
</dbReference>
<dbReference type="SUPFAM" id="SSF52980">
    <property type="entry name" value="Restriction endonuclease-like"/>
    <property type="match status" value="1"/>
</dbReference>
<dbReference type="PANTHER" id="PTHR34107">
    <property type="entry name" value="SLL0198 PROTEIN-RELATED"/>
    <property type="match status" value="1"/>
</dbReference>
<dbReference type="Pfam" id="PF05685">
    <property type="entry name" value="Uma2"/>
    <property type="match status" value="1"/>
</dbReference>
<feature type="domain" description="Putative restriction endonuclease" evidence="1">
    <location>
        <begin position="20"/>
        <end position="190"/>
    </location>
</feature>
<dbReference type="EMBL" id="FUKI01000159">
    <property type="protein sequence ID" value="SJM95838.1"/>
    <property type="molecule type" value="Genomic_DNA"/>
</dbReference>
<protein>
    <recommendedName>
        <fullName evidence="1">Putative restriction endonuclease domain-containing protein</fullName>
    </recommendedName>
</protein>
<evidence type="ECO:0000313" key="2">
    <source>
        <dbReference type="EMBL" id="SJM95838.1"/>
    </source>
</evidence>
<reference evidence="3" key="1">
    <citation type="submission" date="2017-02" db="EMBL/GenBank/DDBJ databases">
        <authorList>
            <person name="Daims H."/>
        </authorList>
    </citation>
    <scope>NUCLEOTIDE SEQUENCE [LARGE SCALE GENOMIC DNA]</scope>
</reference>
<evidence type="ECO:0000259" key="1">
    <source>
        <dbReference type="Pfam" id="PF05685"/>
    </source>
</evidence>
<dbReference type="RefSeq" id="WP_087144963.1">
    <property type="nucleotide sequence ID" value="NZ_FUKI01000159.1"/>
</dbReference>
<dbReference type="Proteomes" id="UP000195667">
    <property type="component" value="Unassembled WGS sequence"/>
</dbReference>
<organism evidence="2 3">
    <name type="scientific">Crenothrix polyspora</name>
    <dbReference type="NCBI Taxonomy" id="360316"/>
    <lineage>
        <taxon>Bacteria</taxon>
        <taxon>Pseudomonadati</taxon>
        <taxon>Pseudomonadota</taxon>
        <taxon>Gammaproteobacteria</taxon>
        <taxon>Methylococcales</taxon>
        <taxon>Crenotrichaceae</taxon>
        <taxon>Crenothrix</taxon>
    </lineage>
</organism>